<proteinExistence type="predicted"/>
<name>A0A8S5SAM0_9CAUD</name>
<organism evidence="1">
    <name type="scientific">Siphoviridae sp. ctgaY24</name>
    <dbReference type="NCBI Taxonomy" id="2827911"/>
    <lineage>
        <taxon>Viruses</taxon>
        <taxon>Duplodnaviria</taxon>
        <taxon>Heunggongvirae</taxon>
        <taxon>Uroviricota</taxon>
        <taxon>Caudoviricetes</taxon>
    </lineage>
</organism>
<evidence type="ECO:0000313" key="1">
    <source>
        <dbReference type="EMBL" id="DAF48045.1"/>
    </source>
</evidence>
<reference evidence="1" key="1">
    <citation type="journal article" date="2021" name="Proc. Natl. Acad. Sci. U.S.A.">
        <title>A Catalog of Tens of Thousands of Viruses from Human Metagenomes Reveals Hidden Associations with Chronic Diseases.</title>
        <authorList>
            <person name="Tisza M.J."/>
            <person name="Buck C.B."/>
        </authorList>
    </citation>
    <scope>NUCLEOTIDE SEQUENCE</scope>
    <source>
        <strain evidence="1">CtgaY24</strain>
    </source>
</reference>
<accession>A0A8S5SAM0</accession>
<protein>
    <submittedName>
        <fullName evidence="1">Uncharacterized protein</fullName>
    </submittedName>
</protein>
<sequence length="292" mass="33506">MKKMTLQELMTFARENLWNKFIITNNINTDHIYGTALKLSHEPVVYKSLKSISDKLVPYFDDPEWLVLELDRVHDLLLADYIMSLGLGDDVDYLTELSEMTVEDNNSTVMINCKDIVLTIVGENDGTHVVPSLPLPPAPQSLDCYNLMNFLKVDYIDFARVKTNEHEAILPIDCYTLGNLSEEQLDGLKDLYIDLQFGDTENDEYDYSCTPYVMYDYVHELAFAGLWSLQNSHLISKVPIEVIGYDNYESKNNKAQVFKISSEVKRILSKSEVGNLNFNIGNFSFENVPFHR</sequence>
<dbReference type="EMBL" id="BK032562">
    <property type="protein sequence ID" value="DAF48045.1"/>
    <property type="molecule type" value="Genomic_DNA"/>
</dbReference>